<feature type="domain" description="Carboxyltransferase" evidence="4">
    <location>
        <begin position="25"/>
        <end position="308"/>
    </location>
</feature>
<evidence type="ECO:0000256" key="1">
    <source>
        <dbReference type="ARBA" id="ARBA00022741"/>
    </source>
</evidence>
<sequence>MAGLDIIHPGMLTLIQDLGRFGVADQGLSQGGAIDLHASCWANYLVGNEAGAAVLEITLGQAEIRFQSDCLFAVTGAAMPLTLDGEAIENWQCVQAKQGQTLKFGYARSGLRAYLAVRGGLDLPLVLGSRSAVVRNQIGGLKAGQPLAAGDRLHLNHAQVAPVNELAGRQAAARFVPDYAGPVSLRVVESYQHHAFHDAEKARFYSSEYTVSQETDRMGCRLSGPAVYPSMDGIISEGIALGAIQIPPNGQPIVLFNDRQTLGGYPKIGCVARMDLPRLAQARPGTTVTFRRANLDDVQQEWIAFSRFFGL</sequence>
<evidence type="ECO:0000256" key="3">
    <source>
        <dbReference type="ARBA" id="ARBA00022840"/>
    </source>
</evidence>
<dbReference type="Pfam" id="PF02626">
    <property type="entry name" value="CT_A_B"/>
    <property type="match status" value="1"/>
</dbReference>
<dbReference type="InterPro" id="IPR029000">
    <property type="entry name" value="Cyclophilin-like_dom_sf"/>
</dbReference>
<dbReference type="InterPro" id="IPR003778">
    <property type="entry name" value="CT_A_B"/>
</dbReference>
<reference evidence="5 6" key="1">
    <citation type="submission" date="2015-05" db="EMBL/GenBank/DDBJ databases">
        <title>Photobacterium galathea sp. nov.</title>
        <authorList>
            <person name="Machado H."/>
            <person name="Gram L."/>
        </authorList>
    </citation>
    <scope>NUCLEOTIDE SEQUENCE [LARGE SCALE GENOMIC DNA]</scope>
    <source>
        <strain evidence="5 6">DSM 22954</strain>
    </source>
</reference>
<protein>
    <recommendedName>
        <fullName evidence="4">Carboxyltransferase domain-containing protein</fullName>
    </recommendedName>
</protein>
<dbReference type="PANTHER" id="PTHR43309:SF4">
    <property type="entry name" value="CARBOXYLTRANSFERASE DOMAIN-CONTAINING PROTEIN"/>
    <property type="match status" value="1"/>
</dbReference>
<dbReference type="NCBIfam" id="TIGR00724">
    <property type="entry name" value="urea_amlyse_rel"/>
    <property type="match status" value="1"/>
</dbReference>
<dbReference type="PATRIC" id="fig|320778.3.peg.424"/>
<keyword evidence="3" id="KW-0067">ATP-binding</keyword>
<dbReference type="Proteomes" id="UP000035909">
    <property type="component" value="Unassembled WGS sequence"/>
</dbReference>
<keyword evidence="2" id="KW-0378">Hydrolase</keyword>
<evidence type="ECO:0000256" key="2">
    <source>
        <dbReference type="ARBA" id="ARBA00022801"/>
    </source>
</evidence>
<dbReference type="Gene3D" id="2.40.100.10">
    <property type="entry name" value="Cyclophilin-like"/>
    <property type="match status" value="1"/>
</dbReference>
<dbReference type="SMART" id="SM00797">
    <property type="entry name" value="AHS2"/>
    <property type="match status" value="1"/>
</dbReference>
<proteinExistence type="predicted"/>
<gene>
    <name evidence="5" type="ORF">ABT57_02000</name>
</gene>
<dbReference type="GO" id="GO:0005524">
    <property type="term" value="F:ATP binding"/>
    <property type="evidence" value="ECO:0007669"/>
    <property type="project" value="UniProtKB-KW"/>
</dbReference>
<dbReference type="STRING" id="320778.ABT57_02000"/>
<dbReference type="RefSeq" id="WP_047883489.1">
    <property type="nucleotide sequence ID" value="NZ_CP071325.1"/>
</dbReference>
<evidence type="ECO:0000313" key="5">
    <source>
        <dbReference type="EMBL" id="KLV11530.1"/>
    </source>
</evidence>
<comment type="caution">
    <text evidence="5">The sequence shown here is derived from an EMBL/GenBank/DDBJ whole genome shotgun (WGS) entry which is preliminary data.</text>
</comment>
<dbReference type="SUPFAM" id="SSF50891">
    <property type="entry name" value="Cyclophilin-like"/>
    <property type="match status" value="1"/>
</dbReference>
<keyword evidence="1" id="KW-0547">Nucleotide-binding</keyword>
<dbReference type="InterPro" id="IPR052708">
    <property type="entry name" value="PxpC"/>
</dbReference>
<keyword evidence="6" id="KW-1185">Reference proteome</keyword>
<dbReference type="EMBL" id="LDOU01000002">
    <property type="protein sequence ID" value="KLV11530.1"/>
    <property type="molecule type" value="Genomic_DNA"/>
</dbReference>
<dbReference type="OrthoDB" id="9768696at2"/>
<name>A0A0J1HIV3_9GAMM</name>
<evidence type="ECO:0000259" key="4">
    <source>
        <dbReference type="SMART" id="SM00797"/>
    </source>
</evidence>
<dbReference type="GO" id="GO:0016787">
    <property type="term" value="F:hydrolase activity"/>
    <property type="evidence" value="ECO:0007669"/>
    <property type="project" value="UniProtKB-KW"/>
</dbReference>
<evidence type="ECO:0000313" key="6">
    <source>
        <dbReference type="Proteomes" id="UP000035909"/>
    </source>
</evidence>
<dbReference type="PANTHER" id="PTHR43309">
    <property type="entry name" value="5-OXOPROLINASE SUBUNIT C"/>
    <property type="match status" value="1"/>
</dbReference>
<organism evidence="5 6">
    <name type="scientific">Photobacterium ganghwense</name>
    <dbReference type="NCBI Taxonomy" id="320778"/>
    <lineage>
        <taxon>Bacteria</taxon>
        <taxon>Pseudomonadati</taxon>
        <taxon>Pseudomonadota</taxon>
        <taxon>Gammaproteobacteria</taxon>
        <taxon>Vibrionales</taxon>
        <taxon>Vibrionaceae</taxon>
        <taxon>Photobacterium</taxon>
    </lineage>
</organism>
<accession>A0A0J1HIV3</accession>
<dbReference type="AlphaFoldDB" id="A0A0J1HIV3"/>